<proteinExistence type="predicted"/>
<evidence type="ECO:0000313" key="1">
    <source>
        <dbReference type="EMBL" id="WMD19113.1"/>
    </source>
</evidence>
<keyword evidence="1" id="KW-0378">Hydrolase</keyword>
<dbReference type="RefSeq" id="WP_306939877.1">
    <property type="nucleotide sequence ID" value="NZ_CP132976.1"/>
</dbReference>
<reference evidence="1 2" key="1">
    <citation type="submission" date="2023-08" db="EMBL/GenBank/DDBJ databases">
        <title>Achromobacter seleniivolatilans sp. nov., isolated from seleniferous soil.</title>
        <authorList>
            <person name="Zhang S."/>
            <person name="Li K."/>
            <person name="Peng J."/>
            <person name="Zhao Q."/>
            <person name="Wang H."/>
            <person name="Guo Y."/>
        </authorList>
    </citation>
    <scope>NUCLEOTIDE SEQUENCE [LARGE SCALE GENOMIC DNA]</scope>
    <source>
        <strain evidence="1 2">R39</strain>
    </source>
</reference>
<sequence length="321" mass="35222">MPAGQAMSNALTLADFGSFYAGGRPVRIDGLPKREIAFTQSASLSYDPNGLYHFEQAYVQYFIPARLAHPLPIVLLHGGGMTGTMWEQTPDGRPGWVQHFLRQGHAVYVVDNVERGRAGWAPFEQVWPEPPIIRNAEESWSLFRFGAAADFEARRAFAGQRFPVAAFDTFIRLAVPRWLGNNDAALQGFCAVLDRVGPCLVIAHSHGGEVAYRALHARPDLVRGVIGIEPSGFSSQVEAACVADKPFLFVYGDYLDATPLWTKLCANGADYARDLARQGGRVDTWRLADMGIAGNSHMPMMDDNSDDIAARIGAWIRSAAR</sequence>
<dbReference type="SUPFAM" id="SSF53474">
    <property type="entry name" value="alpha/beta-Hydrolases"/>
    <property type="match status" value="1"/>
</dbReference>
<accession>A0ABY9LXM8</accession>
<dbReference type="EMBL" id="CP132976">
    <property type="protein sequence ID" value="WMD19113.1"/>
    <property type="molecule type" value="Genomic_DNA"/>
</dbReference>
<organism evidence="1 2">
    <name type="scientific">Achromobacter seleniivolatilans</name>
    <dbReference type="NCBI Taxonomy" id="3047478"/>
    <lineage>
        <taxon>Bacteria</taxon>
        <taxon>Pseudomonadati</taxon>
        <taxon>Pseudomonadota</taxon>
        <taxon>Betaproteobacteria</taxon>
        <taxon>Burkholderiales</taxon>
        <taxon>Alcaligenaceae</taxon>
        <taxon>Achromobacter</taxon>
    </lineage>
</organism>
<name>A0ABY9LXM8_9BURK</name>
<dbReference type="Proteomes" id="UP001234798">
    <property type="component" value="Chromosome"/>
</dbReference>
<dbReference type="Gene3D" id="3.40.50.1820">
    <property type="entry name" value="alpha/beta hydrolase"/>
    <property type="match status" value="1"/>
</dbReference>
<dbReference type="PANTHER" id="PTHR43194:SF5">
    <property type="entry name" value="PIMELOYL-[ACYL-CARRIER PROTEIN] METHYL ESTER ESTERASE"/>
    <property type="match status" value="1"/>
</dbReference>
<keyword evidence="2" id="KW-1185">Reference proteome</keyword>
<dbReference type="PANTHER" id="PTHR43194">
    <property type="entry name" value="HYDROLASE ALPHA/BETA FOLD FAMILY"/>
    <property type="match status" value="1"/>
</dbReference>
<gene>
    <name evidence="1" type="ORF">RAS12_21140</name>
</gene>
<dbReference type="GO" id="GO:0016787">
    <property type="term" value="F:hydrolase activity"/>
    <property type="evidence" value="ECO:0007669"/>
    <property type="project" value="UniProtKB-KW"/>
</dbReference>
<protein>
    <submittedName>
        <fullName evidence="1">Alpha/beta fold hydrolase</fullName>
    </submittedName>
</protein>
<evidence type="ECO:0000313" key="2">
    <source>
        <dbReference type="Proteomes" id="UP001234798"/>
    </source>
</evidence>
<dbReference type="CDD" id="cd12808">
    <property type="entry name" value="Esterase_713_like-1"/>
    <property type="match status" value="1"/>
</dbReference>
<dbReference type="InterPro" id="IPR050228">
    <property type="entry name" value="Carboxylesterase_BioH"/>
</dbReference>
<dbReference type="InterPro" id="IPR029058">
    <property type="entry name" value="AB_hydrolase_fold"/>
</dbReference>